<organism evidence="6 7">
    <name type="scientific">Pyrococcus furiosus (strain ATCC 43587 / DSM 3638 / JCM 8422 / Vc1)</name>
    <dbReference type="NCBI Taxonomy" id="186497"/>
    <lineage>
        <taxon>Archaea</taxon>
        <taxon>Methanobacteriati</taxon>
        <taxon>Methanobacteriota</taxon>
        <taxon>Thermococci</taxon>
        <taxon>Thermococcales</taxon>
        <taxon>Thermococcaceae</taxon>
        <taxon>Pyrococcus</taxon>
    </lineage>
</organism>
<feature type="domain" description="ABC transporter" evidence="5">
    <location>
        <begin position="4"/>
        <end position="239"/>
    </location>
</feature>
<dbReference type="RefSeq" id="WP_011011147.1">
    <property type="nucleotide sequence ID" value="NC_003413.1"/>
</dbReference>
<evidence type="ECO:0000259" key="5">
    <source>
        <dbReference type="PROSITE" id="PS50893"/>
    </source>
</evidence>
<evidence type="ECO:0000313" key="6">
    <source>
        <dbReference type="EMBL" id="QEK77770.1"/>
    </source>
</evidence>
<dbReference type="PROSITE" id="PS50893">
    <property type="entry name" value="ABC_TRANSPORTER_2"/>
    <property type="match status" value="1"/>
</dbReference>
<dbReference type="PANTHER" id="PTHR42711">
    <property type="entry name" value="ABC TRANSPORTER ATP-BINDING PROTEIN"/>
    <property type="match status" value="1"/>
</dbReference>
<keyword evidence="3" id="KW-0547">Nucleotide-binding</keyword>
<dbReference type="SUPFAM" id="SSF52540">
    <property type="entry name" value="P-loop containing nucleoside triphosphate hydrolases"/>
    <property type="match status" value="1"/>
</dbReference>
<evidence type="ECO:0000256" key="4">
    <source>
        <dbReference type="ARBA" id="ARBA00022840"/>
    </source>
</evidence>
<proteinExistence type="inferred from homology"/>
<protein>
    <submittedName>
        <fullName evidence="6">ABC transporter ATP-binding protein</fullName>
    </submittedName>
</protein>
<dbReference type="PANTHER" id="PTHR42711:SF5">
    <property type="entry name" value="ABC TRANSPORTER ATP-BINDING PROTEIN NATA"/>
    <property type="match status" value="1"/>
</dbReference>
<comment type="similarity">
    <text evidence="1">Belongs to the ABC transporter superfamily.</text>
</comment>
<dbReference type="GeneID" id="41711822"/>
<dbReference type="CDD" id="cd03263">
    <property type="entry name" value="ABC_subfamily_A"/>
    <property type="match status" value="1"/>
</dbReference>
<dbReference type="InterPro" id="IPR050763">
    <property type="entry name" value="ABC_transporter_ATP-binding"/>
</dbReference>
<name>A0A5C0XSS3_PYRFU</name>
<dbReference type="GO" id="GO:0016887">
    <property type="term" value="F:ATP hydrolysis activity"/>
    <property type="evidence" value="ECO:0007669"/>
    <property type="project" value="InterPro"/>
</dbReference>
<evidence type="ECO:0000256" key="3">
    <source>
        <dbReference type="ARBA" id="ARBA00022741"/>
    </source>
</evidence>
<sequence length="322" mass="36188">MTMVDVISVTKTFSTPKGKVVAVDNLSFKVKRGQVFGILGPNGAGKTTTLRMMATIYRPDSGRILIDGIDVVENPNEARKRMAYMTQEPDLSPTLSVRDYITYYFRFRGLSKREARERCSYALKTFNLEEHANKKPFQLSTGLKRRVQLACVLSSDAPLVFLDEPTAGVDPKSKRDAWELIGEMVREKDMTIILSSHDLYEVEYLADEVLIINYGKAVAQGRPSELKRRFGKTLRIVTKNPILDFEKLRDTLTSIEMVENVRAITKNSFEVKLNSLDAPINDVLQATMSLGLEIVDAFTATLTFEDVYLSIVDVGGEINGKR</sequence>
<evidence type="ECO:0000256" key="1">
    <source>
        <dbReference type="ARBA" id="ARBA00005417"/>
    </source>
</evidence>
<evidence type="ECO:0000313" key="7">
    <source>
        <dbReference type="Proteomes" id="UP000324354"/>
    </source>
</evidence>
<dbReference type="Proteomes" id="UP000324354">
    <property type="component" value="Chromosome"/>
</dbReference>
<dbReference type="EMBL" id="CP023154">
    <property type="protein sequence ID" value="QEK77770.1"/>
    <property type="molecule type" value="Genomic_DNA"/>
</dbReference>
<dbReference type="Gene3D" id="3.40.50.300">
    <property type="entry name" value="P-loop containing nucleotide triphosphate hydrolases"/>
    <property type="match status" value="1"/>
</dbReference>
<gene>
    <name evidence="6" type="ORF">PFDSM3638_00100</name>
</gene>
<dbReference type="Pfam" id="PF00005">
    <property type="entry name" value="ABC_tran"/>
    <property type="match status" value="1"/>
</dbReference>
<dbReference type="GeneID" id="13301074"/>
<dbReference type="InterPro" id="IPR003439">
    <property type="entry name" value="ABC_transporter-like_ATP-bd"/>
</dbReference>
<dbReference type="SMART" id="SM00382">
    <property type="entry name" value="AAA"/>
    <property type="match status" value="1"/>
</dbReference>
<reference evidence="6 7" key="1">
    <citation type="submission" date="2017-08" db="EMBL/GenBank/DDBJ databases">
        <title>Resequencing and Reannotation of the genome of Pyrococcus furiosus type strain DSM3638.</title>
        <authorList>
            <person name="Reichelt R.M."/>
            <person name="Bunk B."/>
        </authorList>
    </citation>
    <scope>NUCLEOTIDE SEQUENCE [LARGE SCALE GENOMIC DNA]</scope>
    <source>
        <strain evidence="6 7">DSM 3638</strain>
    </source>
</reference>
<accession>A0A5C0XSS3</accession>
<keyword evidence="4 6" id="KW-0067">ATP-binding</keyword>
<dbReference type="GO" id="GO:0005524">
    <property type="term" value="F:ATP binding"/>
    <property type="evidence" value="ECO:0007669"/>
    <property type="project" value="UniProtKB-KW"/>
</dbReference>
<evidence type="ECO:0000256" key="2">
    <source>
        <dbReference type="ARBA" id="ARBA00022448"/>
    </source>
</evidence>
<dbReference type="OrthoDB" id="87732at2157"/>
<keyword evidence="2" id="KW-0813">Transport</keyword>
<dbReference type="AlphaFoldDB" id="A0A5C0XSS3"/>
<dbReference type="InterPro" id="IPR027417">
    <property type="entry name" value="P-loop_NTPase"/>
</dbReference>
<dbReference type="InterPro" id="IPR003593">
    <property type="entry name" value="AAA+_ATPase"/>
</dbReference>